<dbReference type="PIRSF" id="PIRSF000337">
    <property type="entry name" value="NTA_MOA"/>
    <property type="match status" value="1"/>
</dbReference>
<dbReference type="InterPro" id="IPR011251">
    <property type="entry name" value="Luciferase-like_dom"/>
</dbReference>
<reference evidence="4" key="1">
    <citation type="journal article" date="2022" name="bioRxiv">
        <title>Deciphering the potential niche of two novel black yeast fungi from a biological soil crust based on their genomes, phenotypes, and melanin regulation.</title>
        <authorList>
            <consortium name="DOE Joint Genome Institute"/>
            <person name="Carr E.C."/>
            <person name="Barton Q."/>
            <person name="Grambo S."/>
            <person name="Sullivan M."/>
            <person name="Renfro C.M."/>
            <person name="Kuo A."/>
            <person name="Pangilinan J."/>
            <person name="Lipzen A."/>
            <person name="Keymanesh K."/>
            <person name="Savage E."/>
            <person name="Barry K."/>
            <person name="Grigoriev I.V."/>
            <person name="Riekhof W.R."/>
            <person name="Harris S.S."/>
        </authorList>
    </citation>
    <scope>NUCLEOTIDE SEQUENCE</scope>
    <source>
        <strain evidence="4">JF 03-4F</strain>
    </source>
</reference>
<comment type="caution">
    <text evidence="4">The sequence shown here is derived from an EMBL/GenBank/DDBJ whole genome shotgun (WGS) entry which is preliminary data.</text>
</comment>
<dbReference type="InterPro" id="IPR036661">
    <property type="entry name" value="Luciferase-like_sf"/>
</dbReference>
<protein>
    <submittedName>
        <fullName evidence="4">Luciferase-like domain-containing protein</fullName>
    </submittedName>
</protein>
<dbReference type="Proteomes" id="UP001203852">
    <property type="component" value="Unassembled WGS sequence"/>
</dbReference>
<proteinExistence type="inferred from homology"/>
<feature type="domain" description="Luciferase-like" evidence="3">
    <location>
        <begin position="52"/>
        <end position="415"/>
    </location>
</feature>
<dbReference type="AlphaFoldDB" id="A0AAN6I9M2"/>
<dbReference type="Pfam" id="PF00296">
    <property type="entry name" value="Bac_luciferase"/>
    <property type="match status" value="1"/>
</dbReference>
<feature type="compositionally biased region" description="Basic and acidic residues" evidence="2">
    <location>
        <begin position="454"/>
        <end position="467"/>
    </location>
</feature>
<dbReference type="EMBL" id="MU404359">
    <property type="protein sequence ID" value="KAI1609742.1"/>
    <property type="molecule type" value="Genomic_DNA"/>
</dbReference>
<feature type="region of interest" description="Disordered" evidence="2">
    <location>
        <begin position="451"/>
        <end position="479"/>
    </location>
</feature>
<evidence type="ECO:0000256" key="2">
    <source>
        <dbReference type="SAM" id="MobiDB-lite"/>
    </source>
</evidence>
<dbReference type="GO" id="GO:0016705">
    <property type="term" value="F:oxidoreductase activity, acting on paired donors, with incorporation or reduction of molecular oxygen"/>
    <property type="evidence" value="ECO:0007669"/>
    <property type="project" value="InterPro"/>
</dbReference>
<gene>
    <name evidence="4" type="ORF">EDD36DRAFT_55499</name>
</gene>
<evidence type="ECO:0000256" key="1">
    <source>
        <dbReference type="ARBA" id="ARBA00033748"/>
    </source>
</evidence>
<dbReference type="InterPro" id="IPR051260">
    <property type="entry name" value="Diverse_substr_monoxygenases"/>
</dbReference>
<comment type="similarity">
    <text evidence="1">Belongs to the NtaA/SnaA/DszA monooxygenase family.</text>
</comment>
<dbReference type="GO" id="GO:0004497">
    <property type="term" value="F:monooxygenase activity"/>
    <property type="evidence" value="ECO:0007669"/>
    <property type="project" value="InterPro"/>
</dbReference>
<dbReference type="NCBIfam" id="TIGR03860">
    <property type="entry name" value="FMN_nitrolo"/>
    <property type="match status" value="1"/>
</dbReference>
<dbReference type="InterPro" id="IPR016215">
    <property type="entry name" value="NTA_MOA"/>
</dbReference>
<name>A0AAN6I9M2_9EURO</name>
<dbReference type="Gene3D" id="3.20.20.30">
    <property type="entry name" value="Luciferase-like domain"/>
    <property type="match status" value="1"/>
</dbReference>
<evidence type="ECO:0000259" key="3">
    <source>
        <dbReference type="Pfam" id="PF00296"/>
    </source>
</evidence>
<evidence type="ECO:0000313" key="4">
    <source>
        <dbReference type="EMBL" id="KAI1609742.1"/>
    </source>
</evidence>
<sequence length="510" mass="56595">MGSVEAPDSNGVKPKKQLILNAFDMYTVGHLSPGQWKVVCVGADWVLQNPKDRSGTKRDLEYWTDLAKVLERGGINALFLADTYGSYSTYEGSEDNCVRRAAQWPMLDPTIPISAMAAVTKNLAFGITASTSFEPPFLLAKRFSTLDHITKGRIGWNIVTSWKKGAFKAIGIDTPIEHDERYAQADEYMRVLYKLWEGSWADDALNPDAATDVYIDPDKVRTIHHHGKYFNLETRHIVDPSPQRTPFLFQAGTSTAGSAFAADHAEAIFVSSHDPKVLRPKIDNIRKLAKERGRDPKSIKVVATFTPIIGRTEEEARQKYEDAKKYASTIGGLVLFSGWTGIDISTIPLDKDITTEDSKEAHKVRSILDAFTTTSETIPRWTPRVVSEKAAIGGLGPLGIGTPEQVADVLEKWVEEADVDGFNLAYITTPGSFEDVVDLLVPELRRRGIYPEARSADEKPLTQREKVYGPGQAGLRDDHTGAKYKYDVYDQNVKDESVETEAPVVSEQQA</sequence>
<organism evidence="4 5">
    <name type="scientific">Exophiala viscosa</name>
    <dbReference type="NCBI Taxonomy" id="2486360"/>
    <lineage>
        <taxon>Eukaryota</taxon>
        <taxon>Fungi</taxon>
        <taxon>Dikarya</taxon>
        <taxon>Ascomycota</taxon>
        <taxon>Pezizomycotina</taxon>
        <taxon>Eurotiomycetes</taxon>
        <taxon>Chaetothyriomycetidae</taxon>
        <taxon>Chaetothyriales</taxon>
        <taxon>Herpotrichiellaceae</taxon>
        <taxon>Exophiala</taxon>
    </lineage>
</organism>
<evidence type="ECO:0000313" key="5">
    <source>
        <dbReference type="Proteomes" id="UP001203852"/>
    </source>
</evidence>
<dbReference type="SUPFAM" id="SSF51679">
    <property type="entry name" value="Bacterial luciferase-like"/>
    <property type="match status" value="1"/>
</dbReference>
<accession>A0AAN6I9M2</accession>
<keyword evidence="5" id="KW-1185">Reference proteome</keyword>
<dbReference type="PANTHER" id="PTHR30011:SF30">
    <property type="entry name" value="XENOBIOTIC COMPOUND MONOOXYGENASE, DSZA FAMILY (AFU_ORTHOLOGUE AFUA_6G01920)"/>
    <property type="match status" value="1"/>
</dbReference>
<dbReference type="PANTHER" id="PTHR30011">
    <property type="entry name" value="ALKANESULFONATE MONOOXYGENASE-RELATED"/>
    <property type="match status" value="1"/>
</dbReference>